<keyword evidence="4 6" id="KW-0238">DNA-binding</keyword>
<comment type="subcellular location">
    <subcellularLocation>
        <location evidence="6">Cytoplasm</location>
    </subcellularLocation>
</comment>
<dbReference type="FunFam" id="1.10.10.200:FF:000002">
    <property type="entry name" value="Probable transcriptional regulatory protein CLM62_37755"/>
    <property type="match status" value="1"/>
</dbReference>
<evidence type="ECO:0000256" key="3">
    <source>
        <dbReference type="ARBA" id="ARBA00023015"/>
    </source>
</evidence>
<name>A0A936K6U3_9BACT</name>
<keyword evidence="3 6" id="KW-0805">Transcription regulation</keyword>
<organism evidence="9 10">
    <name type="scientific">Candidatus Geothrix odensensis</name>
    <dbReference type="NCBI Taxonomy" id="2954440"/>
    <lineage>
        <taxon>Bacteria</taxon>
        <taxon>Pseudomonadati</taxon>
        <taxon>Acidobacteriota</taxon>
        <taxon>Holophagae</taxon>
        <taxon>Holophagales</taxon>
        <taxon>Holophagaceae</taxon>
        <taxon>Geothrix</taxon>
    </lineage>
</organism>
<dbReference type="PANTHER" id="PTHR12532">
    <property type="entry name" value="TRANSLATIONAL ACTIVATOR OF CYTOCHROME C OXIDASE 1"/>
    <property type="match status" value="1"/>
</dbReference>
<dbReference type="Proteomes" id="UP000709959">
    <property type="component" value="Unassembled WGS sequence"/>
</dbReference>
<dbReference type="InterPro" id="IPR017856">
    <property type="entry name" value="Integrase-like_N"/>
</dbReference>
<dbReference type="EMBL" id="JADKCH010000015">
    <property type="protein sequence ID" value="MBK8573244.1"/>
    <property type="molecule type" value="Genomic_DNA"/>
</dbReference>
<dbReference type="Pfam" id="PF20772">
    <property type="entry name" value="TACO1_YebC_N"/>
    <property type="match status" value="1"/>
</dbReference>
<feature type="domain" description="TACO1/YebC-like N-terminal" evidence="8">
    <location>
        <begin position="5"/>
        <end position="76"/>
    </location>
</feature>
<proteinExistence type="inferred from homology"/>
<comment type="similarity">
    <text evidence="1 6">Belongs to the TACO1 family.</text>
</comment>
<dbReference type="AlphaFoldDB" id="A0A936K6U3"/>
<gene>
    <name evidence="9" type="ORF">IPN91_11500</name>
</gene>
<dbReference type="Gene3D" id="3.30.70.980">
    <property type="match status" value="2"/>
</dbReference>
<dbReference type="Pfam" id="PF01709">
    <property type="entry name" value="Transcrip_reg"/>
    <property type="match status" value="1"/>
</dbReference>
<reference evidence="9 10" key="1">
    <citation type="submission" date="2020-10" db="EMBL/GenBank/DDBJ databases">
        <title>Connecting structure to function with the recovery of over 1000 high-quality activated sludge metagenome-assembled genomes encoding full-length rRNA genes using long-read sequencing.</title>
        <authorList>
            <person name="Singleton C.M."/>
            <person name="Petriglieri F."/>
            <person name="Kristensen J.M."/>
            <person name="Kirkegaard R.H."/>
            <person name="Michaelsen T.Y."/>
            <person name="Andersen M.H."/>
            <person name="Karst S.M."/>
            <person name="Dueholm M.S."/>
            <person name="Nielsen P.H."/>
            <person name="Albertsen M."/>
        </authorList>
    </citation>
    <scope>NUCLEOTIDE SEQUENCE [LARGE SCALE GENOMIC DNA]</scope>
    <source>
        <strain evidence="9">OdNE_18-Q3-R46-58_MAXAC.008</strain>
    </source>
</reference>
<keyword evidence="5 6" id="KW-0804">Transcription</keyword>
<dbReference type="GO" id="GO:0005829">
    <property type="term" value="C:cytosol"/>
    <property type="evidence" value="ECO:0007669"/>
    <property type="project" value="TreeGrafter"/>
</dbReference>
<evidence type="ECO:0000256" key="5">
    <source>
        <dbReference type="ARBA" id="ARBA00023163"/>
    </source>
</evidence>
<dbReference type="InterPro" id="IPR002876">
    <property type="entry name" value="Transcrip_reg_TACO1-like"/>
</dbReference>
<evidence type="ECO:0000259" key="8">
    <source>
        <dbReference type="Pfam" id="PF20772"/>
    </source>
</evidence>
<accession>A0A936K6U3</accession>
<dbReference type="NCBIfam" id="NF009044">
    <property type="entry name" value="PRK12378.1"/>
    <property type="match status" value="1"/>
</dbReference>
<keyword evidence="2 6" id="KW-0963">Cytoplasm</keyword>
<dbReference type="InterPro" id="IPR048300">
    <property type="entry name" value="TACO1_YebC-like_2nd/3rd_dom"/>
</dbReference>
<evidence type="ECO:0000256" key="2">
    <source>
        <dbReference type="ARBA" id="ARBA00022490"/>
    </source>
</evidence>
<dbReference type="InterPro" id="IPR029072">
    <property type="entry name" value="YebC-like"/>
</dbReference>
<evidence type="ECO:0000259" key="7">
    <source>
        <dbReference type="Pfam" id="PF01709"/>
    </source>
</evidence>
<evidence type="ECO:0000256" key="1">
    <source>
        <dbReference type="ARBA" id="ARBA00008724"/>
    </source>
</evidence>
<dbReference type="InterPro" id="IPR049083">
    <property type="entry name" value="TACO1_YebC_N"/>
</dbReference>
<dbReference type="GO" id="GO:0003677">
    <property type="term" value="F:DNA binding"/>
    <property type="evidence" value="ECO:0007669"/>
    <property type="project" value="UniProtKB-UniRule"/>
</dbReference>
<dbReference type="SUPFAM" id="SSF75625">
    <property type="entry name" value="YebC-like"/>
    <property type="match status" value="1"/>
</dbReference>
<dbReference type="Gene3D" id="1.10.10.200">
    <property type="match status" value="1"/>
</dbReference>
<dbReference type="HAMAP" id="MF_00693">
    <property type="entry name" value="Transcrip_reg_TACO1"/>
    <property type="match status" value="1"/>
</dbReference>
<protein>
    <recommendedName>
        <fullName evidence="6">Probable transcriptional regulatory protein IPN91_11500</fullName>
    </recommendedName>
</protein>
<comment type="caution">
    <text evidence="9">The sequence shown here is derived from an EMBL/GenBank/DDBJ whole genome shotgun (WGS) entry which is preliminary data.</text>
</comment>
<evidence type="ECO:0000313" key="9">
    <source>
        <dbReference type="EMBL" id="MBK8573244.1"/>
    </source>
</evidence>
<dbReference type="NCBIfam" id="NF001030">
    <property type="entry name" value="PRK00110.1"/>
    <property type="match status" value="1"/>
</dbReference>
<dbReference type="PANTHER" id="PTHR12532:SF6">
    <property type="entry name" value="TRANSCRIPTIONAL REGULATORY PROTEIN YEBC-RELATED"/>
    <property type="match status" value="1"/>
</dbReference>
<feature type="domain" description="TACO1/YebC-like second and third" evidence="7">
    <location>
        <begin position="82"/>
        <end position="235"/>
    </location>
</feature>
<evidence type="ECO:0000256" key="4">
    <source>
        <dbReference type="ARBA" id="ARBA00023125"/>
    </source>
</evidence>
<dbReference type="GO" id="GO:0006355">
    <property type="term" value="P:regulation of DNA-templated transcription"/>
    <property type="evidence" value="ECO:0007669"/>
    <property type="project" value="UniProtKB-UniRule"/>
</dbReference>
<evidence type="ECO:0000313" key="10">
    <source>
        <dbReference type="Proteomes" id="UP000709959"/>
    </source>
</evidence>
<dbReference type="InterPro" id="IPR026564">
    <property type="entry name" value="Transcrip_reg_TACO1-like_dom3"/>
</dbReference>
<sequence length="243" mass="26375">MSGHSKWSTIKHKKGAADAKRGKVFTKILKEITVAARLGGGDVASNPRLRLAVDQAKGSNMPKDNWERAIKKGTGELEGVTYEEVIYEAYGPGGVAILVEAMTDNKNRTTPEVRSYFTKFGGELGAMGSVAYLFNKQGQIVVEPEVSEDQIMEVALEAGADDVINEGEAWVIKTSPESYQAVKDAVDAAKLPVIEAKLIMEPSTSTALEGGKLASFLKLVDLLEDNDDVQNVWHNGDYEEPED</sequence>
<dbReference type="NCBIfam" id="TIGR01033">
    <property type="entry name" value="YebC/PmpR family DNA-binding transcriptional regulator"/>
    <property type="match status" value="1"/>
</dbReference>
<evidence type="ECO:0000256" key="6">
    <source>
        <dbReference type="HAMAP-Rule" id="MF_00693"/>
    </source>
</evidence>